<reference evidence="1" key="2">
    <citation type="journal article" date="2007" name="Science">
        <title>Draft genome sequence of the sexually transmitted pathogen Trichomonas vaginalis.</title>
        <authorList>
            <person name="Carlton J.M."/>
            <person name="Hirt R.P."/>
            <person name="Silva J.C."/>
            <person name="Delcher A.L."/>
            <person name="Schatz M."/>
            <person name="Zhao Q."/>
            <person name="Wortman J.R."/>
            <person name="Bidwell S.L."/>
            <person name="Alsmark U.C.M."/>
            <person name="Besteiro S."/>
            <person name="Sicheritz-Ponten T."/>
            <person name="Noel C.J."/>
            <person name="Dacks J.B."/>
            <person name="Foster P.G."/>
            <person name="Simillion C."/>
            <person name="Van de Peer Y."/>
            <person name="Miranda-Saavedra D."/>
            <person name="Barton G.J."/>
            <person name="Westrop G.D."/>
            <person name="Mueller S."/>
            <person name="Dessi D."/>
            <person name="Fiori P.L."/>
            <person name="Ren Q."/>
            <person name="Paulsen I."/>
            <person name="Zhang H."/>
            <person name="Bastida-Corcuera F.D."/>
            <person name="Simoes-Barbosa A."/>
            <person name="Brown M.T."/>
            <person name="Hayes R.D."/>
            <person name="Mukherjee M."/>
            <person name="Okumura C.Y."/>
            <person name="Schneider R."/>
            <person name="Smith A.J."/>
            <person name="Vanacova S."/>
            <person name="Villalvazo M."/>
            <person name="Haas B.J."/>
            <person name="Pertea M."/>
            <person name="Feldblyum T.V."/>
            <person name="Utterback T.R."/>
            <person name="Shu C.L."/>
            <person name="Osoegawa K."/>
            <person name="de Jong P.J."/>
            <person name="Hrdy I."/>
            <person name="Horvathova L."/>
            <person name="Zubacova Z."/>
            <person name="Dolezal P."/>
            <person name="Malik S.B."/>
            <person name="Logsdon J.M. Jr."/>
            <person name="Henze K."/>
            <person name="Gupta A."/>
            <person name="Wang C.C."/>
            <person name="Dunne R.L."/>
            <person name="Upcroft J.A."/>
            <person name="Upcroft P."/>
            <person name="White O."/>
            <person name="Salzberg S.L."/>
            <person name="Tang P."/>
            <person name="Chiu C.-H."/>
            <person name="Lee Y.-S."/>
            <person name="Embley T.M."/>
            <person name="Coombs G.H."/>
            <person name="Mottram J.C."/>
            <person name="Tachezy J."/>
            <person name="Fraser-Liggett C.M."/>
            <person name="Johnson P.J."/>
        </authorList>
    </citation>
    <scope>NUCLEOTIDE SEQUENCE [LARGE SCALE GENOMIC DNA]</scope>
    <source>
        <strain evidence="1">G3</strain>
    </source>
</reference>
<accession>A2DYZ6</accession>
<dbReference type="InterPro" id="IPR032675">
    <property type="entry name" value="LRR_dom_sf"/>
</dbReference>
<dbReference type="Pfam" id="PF13306">
    <property type="entry name" value="LRR_5"/>
    <property type="match status" value="2"/>
</dbReference>
<dbReference type="VEuPathDB" id="TrichDB:TVAG_255990"/>
<dbReference type="EMBL" id="DS113271">
    <property type="protein sequence ID" value="EAY14407.1"/>
    <property type="molecule type" value="Genomic_DNA"/>
</dbReference>
<dbReference type="PANTHER" id="PTHR45661">
    <property type="entry name" value="SURFACE ANTIGEN"/>
    <property type="match status" value="1"/>
</dbReference>
<dbReference type="SMR" id="A2DYZ6"/>
<dbReference type="Gene3D" id="3.80.10.10">
    <property type="entry name" value="Ribonuclease Inhibitor"/>
    <property type="match status" value="1"/>
</dbReference>
<dbReference type="PANTHER" id="PTHR45661:SF3">
    <property type="entry name" value="IG-LIKE DOMAIN-CONTAINING PROTEIN"/>
    <property type="match status" value="1"/>
</dbReference>
<dbReference type="InterPro" id="IPR053139">
    <property type="entry name" value="Surface_bspA-like"/>
</dbReference>
<reference evidence="1" key="1">
    <citation type="submission" date="2006-10" db="EMBL/GenBank/DDBJ databases">
        <authorList>
            <person name="Amadeo P."/>
            <person name="Zhao Q."/>
            <person name="Wortman J."/>
            <person name="Fraser-Liggett C."/>
            <person name="Carlton J."/>
        </authorList>
    </citation>
    <scope>NUCLEOTIDE SEQUENCE</scope>
    <source>
        <strain evidence="1">G3</strain>
    </source>
</reference>
<dbReference type="VEuPathDB" id="TrichDB:TVAGG3_0869070"/>
<sequence>MNHSEKLLIYVTFDIFQLNEYGAETTILYIHINENEVQIGDGENISLKFHDYEGPLTIPPNIENKHVTSIGNNAFFKCNITSISLPDSIKYIGENSFRVTKITQFISPSSLQTIGNHGFGYISSLKFVDLRPSKSPNFGTYRYFFGSNIENVLLSDDLTVISEGMFGYTKLKNITITKNIKSISSLAFWGCQDLEEFISESPYFITFSKALYSRDLKTLIGYPSNSFVDILPTTRVISAARGFSGTSFIKFIFNVSISVLELYSFRECHNLEFVDMTCTKVKSLNEATFYNCYNLKQIILPKTLTLLNSNYIFGLCPIDLLILSGNIISAAHCFIDSRTKEVAYCGINDIPGTLPDDIIVHVTSHYQGEKFMSHSISSRDFVCPSISCTTLITDIDIFACPSIEVCFNLNIPLSLIFPFLLL</sequence>
<dbReference type="AlphaFoldDB" id="A2DYZ6"/>
<gene>
    <name evidence="1" type="ORF">TVAG_255990</name>
</gene>
<dbReference type="RefSeq" id="XP_001326630.1">
    <property type="nucleotide sequence ID" value="XM_001326595.1"/>
</dbReference>
<evidence type="ECO:0000313" key="1">
    <source>
        <dbReference type="EMBL" id="EAY14407.1"/>
    </source>
</evidence>
<dbReference type="Proteomes" id="UP000001542">
    <property type="component" value="Unassembled WGS sequence"/>
</dbReference>
<dbReference type="KEGG" id="tva:4772395"/>
<name>A2DYZ6_TRIV3</name>
<proteinExistence type="predicted"/>
<dbReference type="InterPro" id="IPR026906">
    <property type="entry name" value="LRR_5"/>
</dbReference>
<evidence type="ECO:0000313" key="2">
    <source>
        <dbReference type="Proteomes" id="UP000001542"/>
    </source>
</evidence>
<dbReference type="InParanoid" id="A2DYZ6"/>
<protein>
    <submittedName>
        <fullName evidence="1">Surface antigen BspA-like</fullName>
    </submittedName>
</protein>
<organism evidence="1 2">
    <name type="scientific">Trichomonas vaginalis (strain ATCC PRA-98 / G3)</name>
    <dbReference type="NCBI Taxonomy" id="412133"/>
    <lineage>
        <taxon>Eukaryota</taxon>
        <taxon>Metamonada</taxon>
        <taxon>Parabasalia</taxon>
        <taxon>Trichomonadida</taxon>
        <taxon>Trichomonadidae</taxon>
        <taxon>Trichomonas</taxon>
    </lineage>
</organism>
<keyword evidence="2" id="KW-1185">Reference proteome</keyword>
<dbReference type="SUPFAM" id="SSF52058">
    <property type="entry name" value="L domain-like"/>
    <property type="match status" value="1"/>
</dbReference>